<name>A0A6J5KTD0_9CAUD</name>
<dbReference type="EMBL" id="LR796170">
    <property type="protein sequence ID" value="CAB4123330.1"/>
    <property type="molecule type" value="Genomic_DNA"/>
</dbReference>
<gene>
    <name evidence="1" type="ORF">UFOVP40_18</name>
</gene>
<sequence>MVAAYSDATKLNHAKMIAKEGKCFIVEKGGYDNKEYLLYRECSPRNVFVGKRSSIAGILSLVKKATATETA</sequence>
<accession>A0A6J5KTD0</accession>
<evidence type="ECO:0000313" key="1">
    <source>
        <dbReference type="EMBL" id="CAB4123330.1"/>
    </source>
</evidence>
<proteinExistence type="predicted"/>
<protein>
    <submittedName>
        <fullName evidence="1">Uncharacterized protein</fullName>
    </submittedName>
</protein>
<organism evidence="1">
    <name type="scientific">uncultured Caudovirales phage</name>
    <dbReference type="NCBI Taxonomy" id="2100421"/>
    <lineage>
        <taxon>Viruses</taxon>
        <taxon>Duplodnaviria</taxon>
        <taxon>Heunggongvirae</taxon>
        <taxon>Uroviricota</taxon>
        <taxon>Caudoviricetes</taxon>
        <taxon>Peduoviridae</taxon>
        <taxon>Maltschvirus</taxon>
        <taxon>Maltschvirus maltsch</taxon>
    </lineage>
</organism>
<reference evidence="1" key="1">
    <citation type="submission" date="2020-04" db="EMBL/GenBank/DDBJ databases">
        <authorList>
            <person name="Chiriac C."/>
            <person name="Salcher M."/>
            <person name="Ghai R."/>
            <person name="Kavagutti S V."/>
        </authorList>
    </citation>
    <scope>NUCLEOTIDE SEQUENCE</scope>
</reference>